<dbReference type="EMBL" id="MU006734">
    <property type="protein sequence ID" value="KAF2623805.1"/>
    <property type="molecule type" value="Genomic_DNA"/>
</dbReference>
<organism evidence="1 2">
    <name type="scientific">Macroventuria anomochaeta</name>
    <dbReference type="NCBI Taxonomy" id="301207"/>
    <lineage>
        <taxon>Eukaryota</taxon>
        <taxon>Fungi</taxon>
        <taxon>Dikarya</taxon>
        <taxon>Ascomycota</taxon>
        <taxon>Pezizomycotina</taxon>
        <taxon>Dothideomycetes</taxon>
        <taxon>Pleosporomycetidae</taxon>
        <taxon>Pleosporales</taxon>
        <taxon>Pleosporineae</taxon>
        <taxon>Didymellaceae</taxon>
        <taxon>Macroventuria</taxon>
    </lineage>
</organism>
<dbReference type="Proteomes" id="UP000799754">
    <property type="component" value="Unassembled WGS sequence"/>
</dbReference>
<comment type="caution">
    <text evidence="1">The sequence shown here is derived from an EMBL/GenBank/DDBJ whole genome shotgun (WGS) entry which is preliminary data.</text>
</comment>
<keyword evidence="2" id="KW-1185">Reference proteome</keyword>
<proteinExistence type="predicted"/>
<evidence type="ECO:0000313" key="1">
    <source>
        <dbReference type="EMBL" id="KAF2623805.1"/>
    </source>
</evidence>
<sequence>MTDTEKQDTAPTPSPLRVTDWNGPDDLDNPHNWPLWLRVYHATTPGLFGFAVTFGTSVYTPALADIMADFNVSRTAALVGITVYTLGLAFGPIMSAPLSEKHGRKIVYLLSSPIFMLFTLGAGFSKSFASLIVCRFFAGLTGSPALAVGAGSNADLFPPHQRAKITAVFLMAPFAGPSLGPVVGGFAAQYKGWRWTQWCMIFITMAVYIASLPMKETYKPIILARRAKRLGLDTKPAGSPGAAAVKRSIITNLFRPMHMLVTEPVVFFLSLYTAFAFGVLFLLFAAFPYIFARPPYSFNISQSGLAFLAIGFGVLLGGFTGVLIDHFIYQAQHRAALARGEAHAAPEHRLYNAMMGSGGILVGLFWVGWSAGKGAHWAIVLVGSVPFAWGNLCLFTSAALYMTDVYGPLNGASAIAANGIFRYTLGAVFPLFTVQMYSTLGIAWATSLLGFVSILMLPIPWVFYKWGPRIRARSRYPVMM</sequence>
<evidence type="ECO:0000313" key="2">
    <source>
        <dbReference type="Proteomes" id="UP000799754"/>
    </source>
</evidence>
<protein>
    <submittedName>
        <fullName evidence="1">MFS general substrate transporter</fullName>
    </submittedName>
</protein>
<gene>
    <name evidence="1" type="ORF">BU25DRAFT_433877</name>
</gene>
<name>A0ACB6RPC7_9PLEO</name>
<reference evidence="1" key="1">
    <citation type="journal article" date="2020" name="Stud. Mycol.">
        <title>101 Dothideomycetes genomes: a test case for predicting lifestyles and emergence of pathogens.</title>
        <authorList>
            <person name="Haridas S."/>
            <person name="Albert R."/>
            <person name="Binder M."/>
            <person name="Bloem J."/>
            <person name="Labutti K."/>
            <person name="Salamov A."/>
            <person name="Andreopoulos B."/>
            <person name="Baker S."/>
            <person name="Barry K."/>
            <person name="Bills G."/>
            <person name="Bluhm B."/>
            <person name="Cannon C."/>
            <person name="Castanera R."/>
            <person name="Culley D."/>
            <person name="Daum C."/>
            <person name="Ezra D."/>
            <person name="Gonzalez J."/>
            <person name="Henrissat B."/>
            <person name="Kuo A."/>
            <person name="Liang C."/>
            <person name="Lipzen A."/>
            <person name="Lutzoni F."/>
            <person name="Magnuson J."/>
            <person name="Mondo S."/>
            <person name="Nolan M."/>
            <person name="Ohm R."/>
            <person name="Pangilinan J."/>
            <person name="Park H.-J."/>
            <person name="Ramirez L."/>
            <person name="Alfaro M."/>
            <person name="Sun H."/>
            <person name="Tritt A."/>
            <person name="Yoshinaga Y."/>
            <person name="Zwiers L.-H."/>
            <person name="Turgeon B."/>
            <person name="Goodwin S."/>
            <person name="Spatafora J."/>
            <person name="Crous P."/>
            <person name="Grigoriev I."/>
        </authorList>
    </citation>
    <scope>NUCLEOTIDE SEQUENCE</scope>
    <source>
        <strain evidence="1">CBS 525.71</strain>
    </source>
</reference>
<accession>A0ACB6RPC7</accession>